<protein>
    <submittedName>
        <fullName evidence="2">Uncharacterized protein</fullName>
    </submittedName>
</protein>
<name>A0A1E7K5Q6_9ACTN</name>
<dbReference type="Proteomes" id="UP000175829">
    <property type="component" value="Unassembled WGS sequence"/>
</dbReference>
<dbReference type="AlphaFoldDB" id="A0A1E7K5Q6"/>
<reference evidence="2 3" key="1">
    <citation type="journal article" date="2016" name="Front. Microbiol.">
        <title>Comparative Genomics Analysis of Streptomyces Species Reveals Their Adaptation to the Marine Environment and Their Diversity at the Genomic Level.</title>
        <authorList>
            <person name="Tian X."/>
            <person name="Zhang Z."/>
            <person name="Yang T."/>
            <person name="Chen M."/>
            <person name="Li J."/>
            <person name="Chen F."/>
            <person name="Yang J."/>
            <person name="Li W."/>
            <person name="Zhang B."/>
            <person name="Zhang Z."/>
            <person name="Wu J."/>
            <person name="Zhang C."/>
            <person name="Long L."/>
            <person name="Xiao J."/>
        </authorList>
    </citation>
    <scope>NUCLEOTIDE SEQUENCE [LARGE SCALE GENOMIC DNA]</scope>
    <source>
        <strain evidence="2 3">SCSIO M10379</strain>
    </source>
</reference>
<comment type="caution">
    <text evidence="2">The sequence shown here is derived from an EMBL/GenBank/DDBJ whole genome shotgun (WGS) entry which is preliminary data.</text>
</comment>
<sequence length="80" mass="8630">MAAHERGDRGQTPSTGARRSLVPGQRIESEDGDEGSTSTHRRNAHAGENSRPLRARQPYQRTQPWSAAAVTSDGAHPDAL</sequence>
<accession>A0A1E7K5Q6</accession>
<evidence type="ECO:0000313" key="2">
    <source>
        <dbReference type="EMBL" id="OEU99260.1"/>
    </source>
</evidence>
<gene>
    <name evidence="2" type="ORF">AN217_17200</name>
</gene>
<feature type="region of interest" description="Disordered" evidence="1">
    <location>
        <begin position="1"/>
        <end position="80"/>
    </location>
</feature>
<evidence type="ECO:0000313" key="3">
    <source>
        <dbReference type="Proteomes" id="UP000175829"/>
    </source>
</evidence>
<dbReference type="EMBL" id="LJGV01000022">
    <property type="protein sequence ID" value="OEU99260.1"/>
    <property type="molecule type" value="Genomic_DNA"/>
</dbReference>
<proteinExistence type="predicted"/>
<evidence type="ECO:0000256" key="1">
    <source>
        <dbReference type="SAM" id="MobiDB-lite"/>
    </source>
</evidence>
<organism evidence="2 3">
    <name type="scientific">Streptomyces qinglanensis</name>
    <dbReference type="NCBI Taxonomy" id="943816"/>
    <lineage>
        <taxon>Bacteria</taxon>
        <taxon>Bacillati</taxon>
        <taxon>Actinomycetota</taxon>
        <taxon>Actinomycetes</taxon>
        <taxon>Kitasatosporales</taxon>
        <taxon>Streptomycetaceae</taxon>
        <taxon>Streptomyces</taxon>
    </lineage>
</organism>